<gene>
    <name evidence="1" type="ORF">CBR_g21268</name>
</gene>
<evidence type="ECO:0000313" key="2">
    <source>
        <dbReference type="Proteomes" id="UP000265515"/>
    </source>
</evidence>
<accession>A0A388L199</accession>
<proteinExistence type="predicted"/>
<organism evidence="1 2">
    <name type="scientific">Chara braunii</name>
    <name type="common">Braun's stonewort</name>
    <dbReference type="NCBI Taxonomy" id="69332"/>
    <lineage>
        <taxon>Eukaryota</taxon>
        <taxon>Viridiplantae</taxon>
        <taxon>Streptophyta</taxon>
        <taxon>Charophyceae</taxon>
        <taxon>Charales</taxon>
        <taxon>Characeae</taxon>
        <taxon>Chara</taxon>
    </lineage>
</organism>
<comment type="caution">
    <text evidence="1">The sequence shown here is derived from an EMBL/GenBank/DDBJ whole genome shotgun (WGS) entry which is preliminary data.</text>
</comment>
<protein>
    <recommendedName>
        <fullName evidence="3">Apple domain-containing protein</fullName>
    </recommendedName>
</protein>
<dbReference type="EMBL" id="BFEA01000236">
    <property type="protein sequence ID" value="GBG76028.1"/>
    <property type="molecule type" value="Genomic_DNA"/>
</dbReference>
<evidence type="ECO:0008006" key="3">
    <source>
        <dbReference type="Google" id="ProtNLM"/>
    </source>
</evidence>
<dbReference type="Proteomes" id="UP000265515">
    <property type="component" value="Unassembled WGS sequence"/>
</dbReference>
<keyword evidence="2" id="KW-1185">Reference proteome</keyword>
<evidence type="ECO:0000313" key="1">
    <source>
        <dbReference type="EMBL" id="GBG76028.1"/>
    </source>
</evidence>
<dbReference type="Gramene" id="GBG76028">
    <property type="protein sequence ID" value="GBG76028"/>
    <property type="gene ID" value="CBR_g21268"/>
</dbReference>
<reference evidence="1 2" key="1">
    <citation type="journal article" date="2018" name="Cell">
        <title>The Chara Genome: Secondary Complexity and Implications for Plant Terrestrialization.</title>
        <authorList>
            <person name="Nishiyama T."/>
            <person name="Sakayama H."/>
            <person name="Vries J.D."/>
            <person name="Buschmann H."/>
            <person name="Saint-Marcoux D."/>
            <person name="Ullrich K.K."/>
            <person name="Haas F.B."/>
            <person name="Vanderstraeten L."/>
            <person name="Becker D."/>
            <person name="Lang D."/>
            <person name="Vosolsobe S."/>
            <person name="Rombauts S."/>
            <person name="Wilhelmsson P.K.I."/>
            <person name="Janitza P."/>
            <person name="Kern R."/>
            <person name="Heyl A."/>
            <person name="Rumpler F."/>
            <person name="Villalobos L.I.A.C."/>
            <person name="Clay J.M."/>
            <person name="Skokan R."/>
            <person name="Toyoda A."/>
            <person name="Suzuki Y."/>
            <person name="Kagoshima H."/>
            <person name="Schijlen E."/>
            <person name="Tajeshwar N."/>
            <person name="Catarino B."/>
            <person name="Hetherington A.J."/>
            <person name="Saltykova A."/>
            <person name="Bonnot C."/>
            <person name="Breuninger H."/>
            <person name="Symeonidi A."/>
            <person name="Radhakrishnan G.V."/>
            <person name="Van Nieuwerburgh F."/>
            <person name="Deforce D."/>
            <person name="Chang C."/>
            <person name="Karol K.G."/>
            <person name="Hedrich R."/>
            <person name="Ulvskov P."/>
            <person name="Glockner G."/>
            <person name="Delwiche C.F."/>
            <person name="Petrasek J."/>
            <person name="Van de Peer Y."/>
            <person name="Friml J."/>
            <person name="Beilby M."/>
            <person name="Dolan L."/>
            <person name="Kohara Y."/>
            <person name="Sugano S."/>
            <person name="Fujiyama A."/>
            <person name="Delaux P.-M."/>
            <person name="Quint M."/>
            <person name="TheiBen G."/>
            <person name="Hagemann M."/>
            <person name="Harholt J."/>
            <person name="Dunand C."/>
            <person name="Zachgo S."/>
            <person name="Langdale J."/>
            <person name="Maumus F."/>
            <person name="Straeten D.V.D."/>
            <person name="Gould S.B."/>
            <person name="Rensing S.A."/>
        </authorList>
    </citation>
    <scope>NUCLEOTIDE SEQUENCE [LARGE SCALE GENOMIC DNA]</scope>
    <source>
        <strain evidence="1 2">S276</strain>
    </source>
</reference>
<dbReference type="AlphaFoldDB" id="A0A388L199"/>
<sequence>MGSSRRRYNCRWNIDDDGSIFEDIDCVSHRDARSLKGCKKRCDANSECAGIEWIPLREGWSNGRLCCFLKNEIGDTEPAKNRVFCEPEF</sequence>
<name>A0A388L199_CHABU</name>